<proteinExistence type="inferred from homology"/>
<dbReference type="SMART" id="SM00945">
    <property type="entry name" value="ProQ"/>
    <property type="match status" value="1"/>
</dbReference>
<dbReference type="Gene3D" id="1.10.1710.10">
    <property type="entry name" value="ProQ/FinO domain"/>
    <property type="match status" value="1"/>
</dbReference>
<dbReference type="SUPFAM" id="SSF48657">
    <property type="entry name" value="FinO-like"/>
    <property type="match status" value="1"/>
</dbReference>
<keyword evidence="1 4" id="KW-0963">Cytoplasm</keyword>
<dbReference type="Proteomes" id="UP001165393">
    <property type="component" value="Unassembled WGS sequence"/>
</dbReference>
<dbReference type="InterPro" id="IPR036442">
    <property type="entry name" value="ProQ/FinO_sf"/>
</dbReference>
<comment type="subcellular location">
    <subcellularLocation>
        <location evidence="4">Cytoplasm</location>
    </subcellularLocation>
</comment>
<reference evidence="7 8" key="1">
    <citation type="journal article" date="2013" name="Antonie Van Leeuwenhoek">
        <title>Echinimonas agarilytica gen. nov., sp. nov., a new gammaproteobacterium isolated from the sea urchin Strongylocentrotus intermedius.</title>
        <authorList>
            <person name="Nedashkovskaya O.I."/>
            <person name="Stenkova A.M."/>
            <person name="Zhukova N.V."/>
            <person name="Van Trappen S."/>
            <person name="Lee J.S."/>
            <person name="Kim S.B."/>
        </authorList>
    </citation>
    <scope>NUCLEOTIDE SEQUENCE [LARGE SCALE GENOMIC DNA]</scope>
    <source>
        <strain evidence="7 8">KMM 6351</strain>
    </source>
</reference>
<keyword evidence="2 4" id="KW-0694">RNA-binding</keyword>
<keyword evidence="3 4" id="KW-0143">Chaperone</keyword>
<feature type="compositionally biased region" description="Basic residues" evidence="5">
    <location>
        <begin position="123"/>
        <end position="134"/>
    </location>
</feature>
<protein>
    <recommendedName>
        <fullName evidence="4">RNA chaperone ProQ</fullName>
    </recommendedName>
</protein>
<evidence type="ECO:0000259" key="6">
    <source>
        <dbReference type="SMART" id="SM00945"/>
    </source>
</evidence>
<evidence type="ECO:0000256" key="3">
    <source>
        <dbReference type="ARBA" id="ARBA00023186"/>
    </source>
</evidence>
<keyword evidence="8" id="KW-1185">Reference proteome</keyword>
<dbReference type="PANTHER" id="PTHR38106">
    <property type="entry name" value="RNA CHAPERONE PROQ"/>
    <property type="match status" value="1"/>
</dbReference>
<dbReference type="GO" id="GO:0005829">
    <property type="term" value="C:cytosol"/>
    <property type="evidence" value="ECO:0007669"/>
    <property type="project" value="TreeGrafter"/>
</dbReference>
<dbReference type="HAMAP" id="MF_00749">
    <property type="entry name" value="ProQ"/>
    <property type="match status" value="1"/>
</dbReference>
<gene>
    <name evidence="4 7" type="primary">proQ</name>
    <name evidence="7" type="ORF">NAF29_15995</name>
</gene>
<organism evidence="7 8">
    <name type="scientific">Echinimonas agarilytica</name>
    <dbReference type="NCBI Taxonomy" id="1215918"/>
    <lineage>
        <taxon>Bacteria</taxon>
        <taxon>Pseudomonadati</taxon>
        <taxon>Pseudomonadota</taxon>
        <taxon>Gammaproteobacteria</taxon>
        <taxon>Alteromonadales</taxon>
        <taxon>Echinimonadaceae</taxon>
        <taxon>Echinimonas</taxon>
    </lineage>
</organism>
<feature type="domain" description="ProQ/FinO" evidence="6">
    <location>
        <begin position="5"/>
        <end position="119"/>
    </location>
</feature>
<dbReference type="AlphaFoldDB" id="A0AA41WAX2"/>
<evidence type="ECO:0000256" key="1">
    <source>
        <dbReference type="ARBA" id="ARBA00022490"/>
    </source>
</evidence>
<feature type="region of interest" description="Disordered" evidence="5">
    <location>
        <begin position="111"/>
        <end position="163"/>
    </location>
</feature>
<comment type="function">
    <text evidence="4">RNA chaperone with significant RNA binding, RNA strand exchange and RNA duplexing activities.</text>
</comment>
<accession>A0AA41WAX2</accession>
<feature type="compositionally biased region" description="Basic and acidic residues" evidence="5">
    <location>
        <begin position="138"/>
        <end position="147"/>
    </location>
</feature>
<dbReference type="Pfam" id="PF17516">
    <property type="entry name" value="ProQ_C"/>
    <property type="match status" value="1"/>
</dbReference>
<dbReference type="NCBIfam" id="NF003434">
    <property type="entry name" value="PRK04950.1"/>
    <property type="match status" value="1"/>
</dbReference>
<dbReference type="InterPro" id="IPR016103">
    <property type="entry name" value="ProQ/FinO"/>
</dbReference>
<dbReference type="EMBL" id="JAMQGP010000009">
    <property type="protein sequence ID" value="MCM2681153.1"/>
    <property type="molecule type" value="Genomic_DNA"/>
</dbReference>
<dbReference type="Pfam" id="PF04352">
    <property type="entry name" value="ProQ"/>
    <property type="match status" value="1"/>
</dbReference>
<sequence>MEQQNKLTENREIIAFLAEQFPACFSITGDAKPLKIGIFQDLIGRLESDERISNTRLRQAIRHYTSSIRYLSSVKEDSLRVDLEGETGDKVSAEHEQHAAERLAEIQAKVAERKKQRAEQAKAKRKPAPKKARVPARSSEKKVDSKPKKPAQPAKPATPVSESELKEGLAVRIVVGSSPVAATITEVLKGSVRVTLQSGMNIEVATNKVVQA</sequence>
<evidence type="ECO:0000313" key="8">
    <source>
        <dbReference type="Proteomes" id="UP001165393"/>
    </source>
</evidence>
<dbReference type="GO" id="GO:0010608">
    <property type="term" value="P:post-transcriptional regulation of gene expression"/>
    <property type="evidence" value="ECO:0007669"/>
    <property type="project" value="InterPro"/>
</dbReference>
<evidence type="ECO:0000256" key="5">
    <source>
        <dbReference type="SAM" id="MobiDB-lite"/>
    </source>
</evidence>
<dbReference type="InterPro" id="IPR023529">
    <property type="entry name" value="ProQ"/>
</dbReference>
<comment type="caution">
    <text evidence="7">The sequence shown here is derived from an EMBL/GenBank/DDBJ whole genome shotgun (WGS) entry which is preliminary data.</text>
</comment>
<name>A0AA41WAX2_9GAMM</name>
<dbReference type="GO" id="GO:0034057">
    <property type="term" value="F:RNA strand-exchange activity"/>
    <property type="evidence" value="ECO:0007669"/>
    <property type="project" value="UniProtKB-UniRule"/>
</dbReference>
<evidence type="ECO:0000256" key="4">
    <source>
        <dbReference type="HAMAP-Rule" id="MF_00749"/>
    </source>
</evidence>
<evidence type="ECO:0000313" key="7">
    <source>
        <dbReference type="EMBL" id="MCM2681153.1"/>
    </source>
</evidence>
<feature type="compositionally biased region" description="Basic and acidic residues" evidence="5">
    <location>
        <begin position="111"/>
        <end position="122"/>
    </location>
</feature>
<dbReference type="GO" id="GO:0033592">
    <property type="term" value="F:RNA strand annealing activity"/>
    <property type="evidence" value="ECO:0007669"/>
    <property type="project" value="UniProtKB-UniRule"/>
</dbReference>
<comment type="similarity">
    <text evidence="4">Belongs to the ProQ family.</text>
</comment>
<dbReference type="RefSeq" id="WP_251262637.1">
    <property type="nucleotide sequence ID" value="NZ_JAMQGP010000009.1"/>
</dbReference>
<dbReference type="InterPro" id="IPR035236">
    <property type="entry name" value="ProQ_C"/>
</dbReference>
<evidence type="ECO:0000256" key="2">
    <source>
        <dbReference type="ARBA" id="ARBA00022884"/>
    </source>
</evidence>
<dbReference type="PANTHER" id="PTHR38106:SF1">
    <property type="entry name" value="RNA CHAPERONE PROQ"/>
    <property type="match status" value="1"/>
</dbReference>